<organism evidence="3 4">
    <name type="scientific">Oscillochloris trichoides DG-6</name>
    <dbReference type="NCBI Taxonomy" id="765420"/>
    <lineage>
        <taxon>Bacteria</taxon>
        <taxon>Bacillati</taxon>
        <taxon>Chloroflexota</taxon>
        <taxon>Chloroflexia</taxon>
        <taxon>Chloroflexales</taxon>
        <taxon>Chloroflexineae</taxon>
        <taxon>Oscillochloridaceae</taxon>
        <taxon>Oscillochloris</taxon>
    </lineage>
</organism>
<accession>E1IEY2</accession>
<dbReference type="Proteomes" id="UP000054010">
    <property type="component" value="Unassembled WGS sequence"/>
</dbReference>
<proteinExistence type="predicted"/>
<reference evidence="3 4" key="1">
    <citation type="journal article" date="2011" name="J. Bacteriol.">
        <title>Draft genome sequence of the anoxygenic filamentous phototrophic bacterium Oscillochloris trichoides subsp. DG-6.</title>
        <authorList>
            <person name="Kuznetsov B.B."/>
            <person name="Ivanovsky R.N."/>
            <person name="Keppen O.I."/>
            <person name="Sukhacheva M.V."/>
            <person name="Bumazhkin B.K."/>
            <person name="Patutina E.O."/>
            <person name="Beletsky A.V."/>
            <person name="Mardanov A.V."/>
            <person name="Baslerov R.V."/>
            <person name="Panteleeva A.N."/>
            <person name="Kolganova T.V."/>
            <person name="Ravin N.V."/>
            <person name="Skryabin K.G."/>
        </authorList>
    </citation>
    <scope>NUCLEOTIDE SEQUENCE [LARGE SCALE GENOMIC DNA]</scope>
    <source>
        <strain evidence="3 4">DG-6</strain>
    </source>
</reference>
<evidence type="ECO:0000259" key="2">
    <source>
        <dbReference type="Pfam" id="PF20005"/>
    </source>
</evidence>
<comment type="caution">
    <text evidence="3">The sequence shown here is derived from an EMBL/GenBank/DDBJ whole genome shotgun (WGS) entry which is preliminary data.</text>
</comment>
<sequence length="569" mass="61013">MMQQPNYRPLGPDELPTCAALWRDARGILVGAQAYIRVQAPQRLAALLAALAQRFDLSCGVDVEALEDGTILVRIQPPAAADAPPSLHYDAVQSALGAAHLSTVARLFVGDGEIGVPYANAHAPHGYDLEGSGVPWPAGTPLDLCAYVLGATPALLPRTTQPHTLTLLTERRLAGLIADYAQRHGLAYAVRFVHWDVAGTRREAALFDLVHAAEIRPIPGFVCDFLRRLPRTTLLEDLLGSVDLDQEPARRMLVPWGYHPQAYPPHIQHLFPPHSIVVLGGSAWGAAVLTAPPPRSRMQDLIMVDLPDLAQVAASSPPAGPLQIQIELVPTERSSGPIHALLLDASALTRLQRIVRHLPAPFFAQARIALGDGVALIIAADHAEVTGLPLGLALTRSEPPHLLLPRGTHLRPSLPQDLLVEALNLQPDTLTVLGPHGRLDVPIAAFKPLTSLLALAMPRQRIALRPTPLPTLDLRDLAPAAAPTPATTPASPAAPLATPSGPEQRGIFQRLIGGKPAPSGVGVPFEQELRQRATALEQRGDYELAAAFYTYLGDSKRAAACYRRIAEMR</sequence>
<evidence type="ECO:0000313" key="4">
    <source>
        <dbReference type="Proteomes" id="UP000054010"/>
    </source>
</evidence>
<dbReference type="AlphaFoldDB" id="E1IEY2"/>
<name>E1IEY2_9CHLR</name>
<evidence type="ECO:0000256" key="1">
    <source>
        <dbReference type="SAM" id="MobiDB-lite"/>
    </source>
</evidence>
<feature type="domain" description="FtsH ternary system" evidence="2">
    <location>
        <begin position="147"/>
        <end position="458"/>
    </location>
</feature>
<evidence type="ECO:0000313" key="3">
    <source>
        <dbReference type="EMBL" id="EFO80279.1"/>
    </source>
</evidence>
<gene>
    <name evidence="3" type="ORF">OSCT_1883</name>
</gene>
<feature type="region of interest" description="Disordered" evidence="1">
    <location>
        <begin position="480"/>
        <end position="504"/>
    </location>
</feature>
<dbReference type="STRING" id="765420.OSCT_1883"/>
<protein>
    <recommendedName>
        <fullName evidence="2">FtsH ternary system domain-containing protein</fullName>
    </recommendedName>
</protein>
<dbReference type="EMBL" id="ADVR01000077">
    <property type="protein sequence ID" value="EFO80279.1"/>
    <property type="molecule type" value="Genomic_DNA"/>
</dbReference>
<dbReference type="HOGENOM" id="CLU_478844_0_0_0"/>
<dbReference type="InterPro" id="IPR045486">
    <property type="entry name" value="fvmX7"/>
</dbReference>
<dbReference type="Pfam" id="PF20005">
    <property type="entry name" value="fvmX7"/>
    <property type="match status" value="1"/>
</dbReference>
<keyword evidence="4" id="KW-1185">Reference proteome</keyword>
<feature type="compositionally biased region" description="Low complexity" evidence="1">
    <location>
        <begin position="480"/>
        <end position="500"/>
    </location>
</feature>